<proteinExistence type="inferred from homology"/>
<protein>
    <submittedName>
        <fullName evidence="6">LysR family transcriptional regulator</fullName>
    </submittedName>
</protein>
<dbReference type="KEGG" id="kmn:HW532_02490"/>
<evidence type="ECO:0000256" key="4">
    <source>
        <dbReference type="ARBA" id="ARBA00023163"/>
    </source>
</evidence>
<dbReference type="GO" id="GO:0006351">
    <property type="term" value="P:DNA-templated transcription"/>
    <property type="evidence" value="ECO:0007669"/>
    <property type="project" value="TreeGrafter"/>
</dbReference>
<gene>
    <name evidence="6" type="ORF">HW532_02490</name>
</gene>
<sequence>MARLDTNRSGEMEVFARVVELGGFSAAARAARMTPSAVSKLVARLEARLGTRLVNRSTRKLQLTAEGEAFYRRAVRILSDIEEAEREAASGAQPRGRVRVNSNVPFGLHHLLPLVPDFLERHPEVSLDLTLTDQVVDLLDERADVAIRVGPMSASRLIARKLGESRMAVVASPDYLARRGVPETLDALERHDRIGFNLARKIEGWRMRDGDGTVLLPAGGSVLVGDGESARRLALAGTGIARLALFHIGPDIAAGRLVTVLDDLNPGDTEEIHAVYVGQGGHLPARIRAFIDYLAAEVRLPGAG</sequence>
<reference evidence="6 7" key="1">
    <citation type="submission" date="2020-06" db="EMBL/GenBank/DDBJ databases">
        <title>Genome sequence of 2 isolates from Red Sea Mangroves.</title>
        <authorList>
            <person name="Sefrji F."/>
            <person name="Michoud G."/>
            <person name="Merlino G."/>
            <person name="Daffonchio D."/>
        </authorList>
    </citation>
    <scope>NUCLEOTIDE SEQUENCE [LARGE SCALE GENOMIC DNA]</scope>
    <source>
        <strain evidence="6 7">R1DC25</strain>
    </source>
</reference>
<keyword evidence="2" id="KW-0805">Transcription regulation</keyword>
<evidence type="ECO:0000256" key="3">
    <source>
        <dbReference type="ARBA" id="ARBA00023125"/>
    </source>
</evidence>
<dbReference type="PROSITE" id="PS50931">
    <property type="entry name" value="HTH_LYSR"/>
    <property type="match status" value="1"/>
</dbReference>
<dbReference type="InterPro" id="IPR036388">
    <property type="entry name" value="WH-like_DNA-bd_sf"/>
</dbReference>
<organism evidence="6 7">
    <name type="scientific">Kaustia mangrovi</name>
    <dbReference type="NCBI Taxonomy" id="2593653"/>
    <lineage>
        <taxon>Bacteria</taxon>
        <taxon>Pseudomonadati</taxon>
        <taxon>Pseudomonadota</taxon>
        <taxon>Alphaproteobacteria</taxon>
        <taxon>Hyphomicrobiales</taxon>
        <taxon>Parvibaculaceae</taxon>
        <taxon>Kaustia</taxon>
    </lineage>
</organism>
<evidence type="ECO:0000256" key="2">
    <source>
        <dbReference type="ARBA" id="ARBA00023015"/>
    </source>
</evidence>
<name>A0A7S8HDT8_9HYPH</name>
<dbReference type="SUPFAM" id="SSF53850">
    <property type="entry name" value="Periplasmic binding protein-like II"/>
    <property type="match status" value="1"/>
</dbReference>
<dbReference type="Gene3D" id="1.10.10.10">
    <property type="entry name" value="Winged helix-like DNA-binding domain superfamily/Winged helix DNA-binding domain"/>
    <property type="match status" value="1"/>
</dbReference>
<accession>A0A7S8HDT8</accession>
<dbReference type="Pfam" id="PF03466">
    <property type="entry name" value="LysR_substrate"/>
    <property type="match status" value="1"/>
</dbReference>
<dbReference type="FunFam" id="3.40.190.290:FF:000001">
    <property type="entry name" value="Transcriptional regulator, LysR family"/>
    <property type="match status" value="1"/>
</dbReference>
<dbReference type="InterPro" id="IPR005119">
    <property type="entry name" value="LysR_subst-bd"/>
</dbReference>
<dbReference type="GO" id="GO:0043565">
    <property type="term" value="F:sequence-specific DNA binding"/>
    <property type="evidence" value="ECO:0007669"/>
    <property type="project" value="TreeGrafter"/>
</dbReference>
<evidence type="ECO:0000259" key="5">
    <source>
        <dbReference type="PROSITE" id="PS50931"/>
    </source>
</evidence>
<evidence type="ECO:0000313" key="7">
    <source>
        <dbReference type="Proteomes" id="UP000593594"/>
    </source>
</evidence>
<dbReference type="AlphaFoldDB" id="A0A7S8HDT8"/>
<comment type="similarity">
    <text evidence="1">Belongs to the LysR transcriptional regulatory family.</text>
</comment>
<evidence type="ECO:0000256" key="1">
    <source>
        <dbReference type="ARBA" id="ARBA00009437"/>
    </source>
</evidence>
<keyword evidence="7" id="KW-1185">Reference proteome</keyword>
<dbReference type="Gene3D" id="3.40.190.290">
    <property type="match status" value="1"/>
</dbReference>
<dbReference type="EMBL" id="CP058214">
    <property type="protein sequence ID" value="QPC45147.1"/>
    <property type="molecule type" value="Genomic_DNA"/>
</dbReference>
<keyword evidence="4" id="KW-0804">Transcription</keyword>
<dbReference type="InterPro" id="IPR058163">
    <property type="entry name" value="LysR-type_TF_proteobact-type"/>
</dbReference>
<dbReference type="InterPro" id="IPR036390">
    <property type="entry name" value="WH_DNA-bd_sf"/>
</dbReference>
<dbReference type="SUPFAM" id="SSF46785">
    <property type="entry name" value="Winged helix' DNA-binding domain"/>
    <property type="match status" value="1"/>
</dbReference>
<evidence type="ECO:0000313" key="6">
    <source>
        <dbReference type="EMBL" id="QPC45147.1"/>
    </source>
</evidence>
<dbReference type="InterPro" id="IPR000847">
    <property type="entry name" value="LysR_HTH_N"/>
</dbReference>
<dbReference type="PANTHER" id="PTHR30537:SF71">
    <property type="entry name" value="TRANSCRIPTIONAL REGULATORY PROTEIN"/>
    <property type="match status" value="1"/>
</dbReference>
<keyword evidence="3" id="KW-0238">DNA-binding</keyword>
<feature type="domain" description="HTH lysR-type" evidence="5">
    <location>
        <begin position="12"/>
        <end position="64"/>
    </location>
</feature>
<dbReference type="PANTHER" id="PTHR30537">
    <property type="entry name" value="HTH-TYPE TRANSCRIPTIONAL REGULATOR"/>
    <property type="match status" value="1"/>
</dbReference>
<dbReference type="RefSeq" id="WP_213164388.1">
    <property type="nucleotide sequence ID" value="NZ_CP058214.1"/>
</dbReference>
<dbReference type="Proteomes" id="UP000593594">
    <property type="component" value="Chromosome"/>
</dbReference>
<dbReference type="FunFam" id="1.10.10.10:FF:000001">
    <property type="entry name" value="LysR family transcriptional regulator"/>
    <property type="match status" value="1"/>
</dbReference>
<dbReference type="GO" id="GO:0003700">
    <property type="term" value="F:DNA-binding transcription factor activity"/>
    <property type="evidence" value="ECO:0007669"/>
    <property type="project" value="InterPro"/>
</dbReference>
<dbReference type="Pfam" id="PF00126">
    <property type="entry name" value="HTH_1"/>
    <property type="match status" value="1"/>
</dbReference>